<dbReference type="InterPro" id="IPR005162">
    <property type="entry name" value="Retrotrans_gag_dom"/>
</dbReference>
<evidence type="ECO:0000256" key="2">
    <source>
        <dbReference type="PROSITE-ProRule" id="PRU00047"/>
    </source>
</evidence>
<evidence type="ECO:0000313" key="5">
    <source>
        <dbReference type="EMBL" id="CAK5278988.1"/>
    </source>
</evidence>
<feature type="region of interest" description="Disordered" evidence="3">
    <location>
        <begin position="1329"/>
        <end position="1433"/>
    </location>
</feature>
<dbReference type="PANTHER" id="PTHR47103:SF5">
    <property type="entry name" value="DNA-BINDING PROTEIN HEXBP-LIKE"/>
    <property type="match status" value="1"/>
</dbReference>
<feature type="compositionally biased region" description="Pro residues" evidence="3">
    <location>
        <begin position="1414"/>
        <end position="1424"/>
    </location>
</feature>
<dbReference type="GO" id="GO:0003676">
    <property type="term" value="F:nucleic acid binding"/>
    <property type="evidence" value="ECO:0007669"/>
    <property type="project" value="InterPro"/>
</dbReference>
<feature type="compositionally biased region" description="Basic and acidic residues" evidence="3">
    <location>
        <begin position="130"/>
        <end position="139"/>
    </location>
</feature>
<feature type="domain" description="CCHC-type" evidence="4">
    <location>
        <begin position="1687"/>
        <end position="1702"/>
    </location>
</feature>
<feature type="compositionally biased region" description="Polar residues" evidence="3">
    <location>
        <begin position="729"/>
        <end position="744"/>
    </location>
</feature>
<keyword evidence="1" id="KW-0507">mRNA processing</keyword>
<dbReference type="EMBL" id="CAVNYO010000434">
    <property type="protein sequence ID" value="CAK5278988.1"/>
    <property type="molecule type" value="Genomic_DNA"/>
</dbReference>
<dbReference type="InterPro" id="IPR036875">
    <property type="entry name" value="Znf_CCHC_sf"/>
</dbReference>
<organism evidence="5 6">
    <name type="scientific">Mycena citricolor</name>
    <dbReference type="NCBI Taxonomy" id="2018698"/>
    <lineage>
        <taxon>Eukaryota</taxon>
        <taxon>Fungi</taxon>
        <taxon>Dikarya</taxon>
        <taxon>Basidiomycota</taxon>
        <taxon>Agaricomycotina</taxon>
        <taxon>Agaricomycetes</taxon>
        <taxon>Agaricomycetidae</taxon>
        <taxon>Agaricales</taxon>
        <taxon>Marasmiineae</taxon>
        <taxon>Mycenaceae</taxon>
        <taxon>Mycena</taxon>
    </lineage>
</organism>
<feature type="compositionally biased region" description="Basic and acidic residues" evidence="3">
    <location>
        <begin position="745"/>
        <end position="758"/>
    </location>
</feature>
<name>A0AAD2HQJ6_9AGAR</name>
<feature type="region of interest" description="Disordered" evidence="3">
    <location>
        <begin position="1637"/>
        <end position="1670"/>
    </location>
</feature>
<feature type="compositionally biased region" description="Acidic residues" evidence="3">
    <location>
        <begin position="1125"/>
        <end position="1134"/>
    </location>
</feature>
<feature type="region of interest" description="Disordered" evidence="3">
    <location>
        <begin position="669"/>
        <end position="758"/>
    </location>
</feature>
<evidence type="ECO:0000256" key="1">
    <source>
        <dbReference type="ARBA" id="ARBA00022664"/>
    </source>
</evidence>
<accession>A0AAD2HQJ6</accession>
<protein>
    <recommendedName>
        <fullName evidence="4">CCHC-type domain-containing protein</fullName>
    </recommendedName>
</protein>
<comment type="caution">
    <text evidence="5">The sequence shown here is derived from an EMBL/GenBank/DDBJ whole genome shotgun (WGS) entry which is preliminary data.</text>
</comment>
<feature type="region of interest" description="Disordered" evidence="3">
    <location>
        <begin position="191"/>
        <end position="271"/>
    </location>
</feature>
<dbReference type="Gene3D" id="4.10.60.10">
    <property type="entry name" value="Zinc finger, CCHC-type"/>
    <property type="match status" value="2"/>
</dbReference>
<proteinExistence type="predicted"/>
<feature type="compositionally biased region" description="Low complexity" evidence="3">
    <location>
        <begin position="449"/>
        <end position="476"/>
    </location>
</feature>
<feature type="compositionally biased region" description="Polar residues" evidence="3">
    <location>
        <begin position="416"/>
        <end position="428"/>
    </location>
</feature>
<keyword evidence="6" id="KW-1185">Reference proteome</keyword>
<evidence type="ECO:0000313" key="6">
    <source>
        <dbReference type="Proteomes" id="UP001295794"/>
    </source>
</evidence>
<feature type="compositionally biased region" description="Polar residues" evidence="3">
    <location>
        <begin position="1342"/>
        <end position="1361"/>
    </location>
</feature>
<feature type="compositionally biased region" description="Acidic residues" evidence="3">
    <location>
        <begin position="1401"/>
        <end position="1412"/>
    </location>
</feature>
<evidence type="ECO:0000256" key="3">
    <source>
        <dbReference type="SAM" id="MobiDB-lite"/>
    </source>
</evidence>
<reference evidence="5" key="1">
    <citation type="submission" date="2023-11" db="EMBL/GenBank/DDBJ databases">
        <authorList>
            <person name="De Vega J J."/>
            <person name="De Vega J J."/>
        </authorList>
    </citation>
    <scope>NUCLEOTIDE SEQUENCE</scope>
</reference>
<keyword evidence="2" id="KW-0862">Zinc</keyword>
<sequence>MQQPNPRDTHPDPGRALRRRNSCGTVMTTGELAALPTRIKERPSTPERTYARVVSPALITSPKPVDASLTVGGDIASTPSQGERPAREITEKPPLSVQTGEMFGSFPPSVEEMEDEDGPWTLATGKTARTHRESADSRKSSTVGRLSPELGHVRNDSEDITSIVDEAAASMSPLTLRLIADCYAKLASAVEQRTPGPESELHADTTPESTKESALDGDGSVTPDVRPYRLGEAEWSDGSQIPEPLVPSSSQRKGKGPDPGNWGELDIHDSEMEYQQDALAAFELARINQSERERLDVGPASRSEQGHGYRGESPIHRGPVEARPWVKAEDVSAENNPNDVFLREFNRMRERLAELEDRERQRGTAQISENQNPQTNAVNRRTTIARSGAGRSGIPASDAEKKRPASSKDAAGFVTSVLQGVSLQPLDNSGSSPESSSGDSESDSDSDSSRSSSGSEPGSESSGSTSESDDSSASSARPRRKKSSKKKKMTRGPRGKMLVKPNPPARYDGSENADLYTQFVDEANRYCELGNVPRAHHVPIIGSFLDGDAKDFYNRRIRGHKHKWTLKKMLRRLLKYCFSLDYRQKQRKRLHRCHQNGKSVNKHVLELESILLQIGLKKDRERVALLWNSFDADIQEELFRFGLDPERSKWKRVVRKAIRAERFLSLDKRRKGKAPATVMASTGPAQPGPSRDEKKKRFFPRRRGDVIKAAAAAVVPPRDNGPRPPFRSPHTNAPASSSNKSQENSVDRPWERRLSPQKRAELMSRGVCLNCEESGHMARSCPKLTTMRSRIKGKPPGFGAHGVSLRLASLGETTEVLETLNVASVFPHVFQDDGETREQFSDASESDSHDWEDVDEIEGLARGVSSERWDCPEVEALTRGVEALSLGPTTAETKPKLEILDHAIEALEHESEDLEPTEDLVGDLVARFAGLVLQRCAPFPGDDGSEPTEGRFLVYRVHGSDRHCILDAGTPLSILEGDDLVPSIWLEDPNFEIGWYWAQKCYLAQGIHPDAPGLSLPERYFRTLGDSLPAMTLILLHQYDSMNNDGTASTLVAEEGSDATLAVRRASDINHVLLERDALKNHSFDLREWHDLYFGRKSQPCLNSAPSNDLSLNGDKLPALVGDGDSSDDEDSDSDDLIRSVHLLSDVRFEVAAWYAGQVRERLHIGAEEEASIRPIHHVAIDDLLGTQLGFYMDEMAVTHPAECSKYRNIEPCYWSDETEGETLPFMYSIEVETPNGKTGQIGIFREQLLNPKLDLINWLVRAQERRSLRENAESALTQLPSDRWWLTYSRNGLEAEMGPTVTCHSVQIPPDKMAVVLHYRSEGFISSKQHQATGNVEPDPSLTQKNLSSSACTAHESTISYRFPSSSGSPSPPPIVPSSPDLAHQNQPGPSDPYLALPPPEDEIPDLDELPSEQPPSPPPHTPTPTMSGHHRITLAANPPYFDGDKSKYLGFVDACTTYIGAYRSEFSQDETKILFVLSYLRNENGTSCAASRWAMNWKQHNFDGFQGLKAGVTSKNFLEEFQRAFGDSNAEQVAAARLMALRQNKRSFADYISDFEMLAADAGYNVVDTTDDKGEYKKGDQDNILIEFLERGLSSEIASRLYNTGVPLPKAYGAFKAWCINIEANALRDQLRKASYGHPTQRPPPQFRPQTAPVAPTPAPARPAANEPVPMEIDRTHARGRNIICYNCQQPGHIARNCPEPKKKRTFFNRATMLEEIENGDKDNEFLKEIAEKLREKGF</sequence>
<evidence type="ECO:0000259" key="4">
    <source>
        <dbReference type="PROSITE" id="PS50158"/>
    </source>
</evidence>
<dbReference type="InterPro" id="IPR001878">
    <property type="entry name" value="Znf_CCHC"/>
</dbReference>
<feature type="compositionally biased region" description="Basic and acidic residues" evidence="3">
    <location>
        <begin position="199"/>
        <end position="214"/>
    </location>
</feature>
<dbReference type="SUPFAM" id="SSF57756">
    <property type="entry name" value="Retrovirus zinc finger-like domains"/>
    <property type="match status" value="2"/>
</dbReference>
<dbReference type="PROSITE" id="PS50158">
    <property type="entry name" value="ZF_CCHC"/>
    <property type="match status" value="2"/>
</dbReference>
<keyword evidence="2" id="KW-0863">Zinc-finger</keyword>
<feature type="compositionally biased region" description="Basic residues" evidence="3">
    <location>
        <begin position="477"/>
        <end position="494"/>
    </location>
</feature>
<feature type="region of interest" description="Disordered" evidence="3">
    <location>
        <begin position="1113"/>
        <end position="1134"/>
    </location>
</feature>
<dbReference type="Proteomes" id="UP001295794">
    <property type="component" value="Unassembled WGS sequence"/>
</dbReference>
<gene>
    <name evidence="5" type="ORF">MYCIT1_LOCUS28744</name>
</gene>
<feature type="region of interest" description="Disordered" evidence="3">
    <location>
        <begin position="63"/>
        <end position="157"/>
    </location>
</feature>
<feature type="compositionally biased region" description="Polar residues" evidence="3">
    <location>
        <begin position="363"/>
        <end position="385"/>
    </location>
</feature>
<dbReference type="Pfam" id="PF03732">
    <property type="entry name" value="Retrotrans_gag"/>
    <property type="match status" value="1"/>
</dbReference>
<feature type="compositionally biased region" description="Basic and acidic residues" evidence="3">
    <location>
        <begin position="304"/>
        <end position="321"/>
    </location>
</feature>
<dbReference type="GO" id="GO:0008270">
    <property type="term" value="F:zinc ion binding"/>
    <property type="evidence" value="ECO:0007669"/>
    <property type="project" value="UniProtKB-KW"/>
</dbReference>
<dbReference type="SMART" id="SM00343">
    <property type="entry name" value="ZnF_C2HC"/>
    <property type="match status" value="2"/>
</dbReference>
<feature type="region of interest" description="Disordered" evidence="3">
    <location>
        <begin position="291"/>
        <end position="321"/>
    </location>
</feature>
<dbReference type="PANTHER" id="PTHR47103">
    <property type="entry name" value="DNA-BINDING PROTEIN"/>
    <property type="match status" value="1"/>
</dbReference>
<dbReference type="Pfam" id="PF00098">
    <property type="entry name" value="zf-CCHC"/>
    <property type="match status" value="2"/>
</dbReference>
<feature type="compositionally biased region" description="Low complexity" evidence="3">
    <location>
        <begin position="429"/>
        <end position="439"/>
    </location>
</feature>
<feature type="domain" description="CCHC-type" evidence="4">
    <location>
        <begin position="768"/>
        <end position="783"/>
    </location>
</feature>
<feature type="region of interest" description="Disordered" evidence="3">
    <location>
        <begin position="354"/>
        <end position="510"/>
    </location>
</feature>
<keyword evidence="2" id="KW-0479">Metal-binding</keyword>
<feature type="region of interest" description="Disordered" evidence="3">
    <location>
        <begin position="1"/>
        <end position="48"/>
    </location>
</feature>
<dbReference type="GO" id="GO:0006397">
    <property type="term" value="P:mRNA processing"/>
    <property type="evidence" value="ECO:0007669"/>
    <property type="project" value="UniProtKB-KW"/>
</dbReference>